<dbReference type="EMBL" id="QFLI01000002">
    <property type="protein sequence ID" value="PXY02384.1"/>
    <property type="molecule type" value="Genomic_DNA"/>
</dbReference>
<dbReference type="Pfam" id="PF03358">
    <property type="entry name" value="FMN_red"/>
    <property type="match status" value="1"/>
</dbReference>
<name>A0A2V4AE82_9BACT</name>
<dbReference type="InterPro" id="IPR029039">
    <property type="entry name" value="Flavoprotein-like_sf"/>
</dbReference>
<evidence type="ECO:0000259" key="3">
    <source>
        <dbReference type="Pfam" id="PF03358"/>
    </source>
</evidence>
<comment type="caution">
    <text evidence="4">The sequence shown here is derived from an EMBL/GenBank/DDBJ whole genome shotgun (WGS) entry which is preliminary data.</text>
</comment>
<gene>
    <name evidence="4" type="ORF">DF185_06975</name>
</gene>
<keyword evidence="1" id="KW-0285">Flavoprotein</keyword>
<dbReference type="Gene3D" id="3.40.50.360">
    <property type="match status" value="1"/>
</dbReference>
<dbReference type="InterPro" id="IPR051796">
    <property type="entry name" value="ISF_SsuE-like"/>
</dbReference>
<keyword evidence="2" id="KW-0288">FMN</keyword>
<dbReference type="GO" id="GO:0016491">
    <property type="term" value="F:oxidoreductase activity"/>
    <property type="evidence" value="ECO:0007669"/>
    <property type="project" value="InterPro"/>
</dbReference>
<feature type="domain" description="NADPH-dependent FMN reductase-like" evidence="3">
    <location>
        <begin position="12"/>
        <end position="137"/>
    </location>
</feature>
<evidence type="ECO:0000256" key="1">
    <source>
        <dbReference type="ARBA" id="ARBA00022630"/>
    </source>
</evidence>
<reference evidence="4 5" key="1">
    <citation type="submission" date="2018-05" db="EMBL/GenBank/DDBJ databases">
        <title>Marinifilum breve JC075T sp. nov., a marine bacterium isolated from Yongle Blue Hole in the South China Sea.</title>
        <authorList>
            <person name="Fu T."/>
        </authorList>
    </citation>
    <scope>NUCLEOTIDE SEQUENCE [LARGE SCALE GENOMIC DNA]</scope>
    <source>
        <strain evidence="4 5">JC075</strain>
    </source>
</reference>
<accession>A0A2V4AE82</accession>
<dbReference type="Proteomes" id="UP000248079">
    <property type="component" value="Unassembled WGS sequence"/>
</dbReference>
<dbReference type="OrthoDB" id="9805976at2"/>
<dbReference type="SUPFAM" id="SSF52218">
    <property type="entry name" value="Flavoproteins"/>
    <property type="match status" value="1"/>
</dbReference>
<protein>
    <recommendedName>
        <fullName evidence="3">NADPH-dependent FMN reductase-like domain-containing protein</fullName>
    </recommendedName>
</protein>
<evidence type="ECO:0000313" key="5">
    <source>
        <dbReference type="Proteomes" id="UP000248079"/>
    </source>
</evidence>
<dbReference type="PANTHER" id="PTHR43278">
    <property type="entry name" value="NAD(P)H-DEPENDENT FMN-CONTAINING OXIDOREDUCTASE YWQN-RELATED"/>
    <property type="match status" value="1"/>
</dbReference>
<dbReference type="AlphaFoldDB" id="A0A2V4AE82"/>
<proteinExistence type="predicted"/>
<organism evidence="4 5">
    <name type="scientific">Marinifilum breve</name>
    <dbReference type="NCBI Taxonomy" id="2184082"/>
    <lineage>
        <taxon>Bacteria</taxon>
        <taxon>Pseudomonadati</taxon>
        <taxon>Bacteroidota</taxon>
        <taxon>Bacteroidia</taxon>
        <taxon>Marinilabiliales</taxon>
        <taxon>Marinifilaceae</taxon>
    </lineage>
</organism>
<sequence>MCMNVHANIKNMKIFAIQGSPNKKGSTAHLLENYLKGVREIHPEAEIQEVFLQNRNIGYCRGCQACKSGKSKRCVFKDDIYDLYQDFEEADVFVIASPIYWYDVSGQTKVFIDRLYGSDFNNMHPNKQIVLLTSYAGKTIEEAGINSAISIIERFADFFGAQFKQKYMVGTSSKEYYDSPVKNNKIALKEVYELGKQLRLEETKSFH</sequence>
<evidence type="ECO:0000313" key="4">
    <source>
        <dbReference type="EMBL" id="PXY02384.1"/>
    </source>
</evidence>
<dbReference type="InterPro" id="IPR005025">
    <property type="entry name" value="FMN_Rdtase-like_dom"/>
</dbReference>
<evidence type="ECO:0000256" key="2">
    <source>
        <dbReference type="ARBA" id="ARBA00022643"/>
    </source>
</evidence>
<keyword evidence="5" id="KW-1185">Reference proteome</keyword>
<dbReference type="PANTHER" id="PTHR43278:SF4">
    <property type="entry name" value="NAD(P)H-DEPENDENT FMN-CONTAINING OXIDOREDUCTASE YWQN-RELATED"/>
    <property type="match status" value="1"/>
</dbReference>